<keyword evidence="3" id="KW-1185">Reference proteome</keyword>
<evidence type="ECO:0000313" key="2">
    <source>
        <dbReference type="EMBL" id="QWE49682.1"/>
    </source>
</evidence>
<dbReference type="InterPro" id="IPR002508">
    <property type="entry name" value="MurNAc-LAA_cat"/>
</dbReference>
<feature type="domain" description="MurNAc-LAA" evidence="1">
    <location>
        <begin position="63"/>
        <end position="171"/>
    </location>
</feature>
<organism evidence="2 3">
    <name type="scientific">Bacillus phage Sole</name>
    <dbReference type="NCBI Taxonomy" id="1260287"/>
    <lineage>
        <taxon>Viruses</taxon>
        <taxon>Varidnaviria</taxon>
        <taxon>Bamfordvirae</taxon>
        <taxon>Preplasmiviricota</taxon>
        <taxon>Prepoliviricotina</taxon>
        <taxon>Tectiliviricetes</taxon>
        <taxon>Kalamavirales</taxon>
        <taxon>Tectiviridae</taxon>
        <taxon>Betatectivirus</taxon>
        <taxon>Betatectivirus sole</taxon>
    </lineage>
</organism>
<protein>
    <submittedName>
        <fullName evidence="2">N-acetylmuramoyl-L-alanine amidase</fullName>
    </submittedName>
</protein>
<dbReference type="PANTHER" id="PTHR30404:SF8">
    <property type="entry name" value="AUTOLYSIN PH-RELATED"/>
    <property type="match status" value="1"/>
</dbReference>
<dbReference type="Proteomes" id="UP000683116">
    <property type="component" value="Segment"/>
</dbReference>
<dbReference type="CDD" id="cd02696">
    <property type="entry name" value="MurNAc-LAA"/>
    <property type="match status" value="1"/>
</dbReference>
<dbReference type="GO" id="GO:0009253">
    <property type="term" value="P:peptidoglycan catabolic process"/>
    <property type="evidence" value="ECO:0007669"/>
    <property type="project" value="InterPro"/>
</dbReference>
<dbReference type="SMART" id="SM00646">
    <property type="entry name" value="Ami_3"/>
    <property type="match status" value="1"/>
</dbReference>
<accession>A0A8E8U3W1</accession>
<reference evidence="2" key="1">
    <citation type="submission" date="2021-05" db="EMBL/GenBank/DDBJ databases">
        <title>Comparative Genomics of Plasmidial Prophages Sato and Sole Expands the Genetic Diversity found in the Genus Betatectivirus.</title>
        <authorList>
            <person name="Gillis A."/>
            <person name="Hock L."/>
            <person name="Mahillon J."/>
        </authorList>
    </citation>
    <scope>NUCLEOTIDE SEQUENCE</scope>
    <source>
        <strain evidence="2">Sole</strain>
    </source>
</reference>
<dbReference type="GO" id="GO:0008745">
    <property type="term" value="F:N-acetylmuramoyl-L-alanine amidase activity"/>
    <property type="evidence" value="ECO:0007669"/>
    <property type="project" value="InterPro"/>
</dbReference>
<sequence length="263" mass="28450">MTKLVTFHAGHNAFVTGAHANGYKEEVETRRVVARIAEICAENGVNYAITTDDVGHSQRQNLSNICANCNSHTRDRIDVAIHFNQATSEKGGVEVWYYDQYNLASKVSEAVAGALGIANRGAKQGKELAVLNGTNAPAILIEVAFLNNPGNMQAYENNFDKVCRAIVTSVTGQAVTGRNEAPREDIHVTGSQGIVTVKVDTALIRTEPTTGSSINTVGGSNGRVYRGSEWQSWGSTIGEGGYTWYNLGNSMWIRGDLVNWRNA</sequence>
<evidence type="ECO:0000313" key="3">
    <source>
        <dbReference type="Proteomes" id="UP000683116"/>
    </source>
</evidence>
<dbReference type="EMBL" id="MZ089979">
    <property type="protein sequence ID" value="QWE49682.1"/>
    <property type="molecule type" value="Genomic_DNA"/>
</dbReference>
<dbReference type="Gene3D" id="3.40.630.40">
    <property type="entry name" value="Zn-dependent exopeptidases"/>
    <property type="match status" value="1"/>
</dbReference>
<dbReference type="SUPFAM" id="SSF53187">
    <property type="entry name" value="Zn-dependent exopeptidases"/>
    <property type="match status" value="1"/>
</dbReference>
<gene>
    <name evidence="2" type="ORF">Sole_gp30</name>
</gene>
<proteinExistence type="predicted"/>
<dbReference type="Pfam" id="PF01520">
    <property type="entry name" value="Amidase_3"/>
    <property type="match status" value="1"/>
</dbReference>
<dbReference type="PANTHER" id="PTHR30404">
    <property type="entry name" value="N-ACETYLMURAMOYL-L-ALANINE AMIDASE"/>
    <property type="match status" value="1"/>
</dbReference>
<evidence type="ECO:0000259" key="1">
    <source>
        <dbReference type="SMART" id="SM00646"/>
    </source>
</evidence>
<dbReference type="InterPro" id="IPR050695">
    <property type="entry name" value="N-acetylmuramoyl_amidase_3"/>
</dbReference>
<name>A0A8E8U3W1_9VIRU</name>